<protein>
    <submittedName>
        <fullName evidence="10">MFS transporter</fullName>
    </submittedName>
</protein>
<dbReference type="GO" id="GO:0022857">
    <property type="term" value="F:transmembrane transporter activity"/>
    <property type="evidence" value="ECO:0007669"/>
    <property type="project" value="InterPro"/>
</dbReference>
<feature type="transmembrane region" description="Helical" evidence="8">
    <location>
        <begin position="66"/>
        <end position="85"/>
    </location>
</feature>
<dbReference type="PANTHER" id="PTHR43271">
    <property type="entry name" value="BLL2771 PROTEIN"/>
    <property type="match status" value="1"/>
</dbReference>
<dbReference type="InterPro" id="IPR036259">
    <property type="entry name" value="MFS_trans_sf"/>
</dbReference>
<dbReference type="AlphaFoldDB" id="A0A2H3KLG1"/>
<name>A0A2H3KLG1_9CHLR</name>
<keyword evidence="3" id="KW-0813">Transport</keyword>
<evidence type="ECO:0000313" key="11">
    <source>
        <dbReference type="Proteomes" id="UP000220922"/>
    </source>
</evidence>
<feature type="transmembrane region" description="Helical" evidence="8">
    <location>
        <begin position="201"/>
        <end position="225"/>
    </location>
</feature>
<dbReference type="InterPro" id="IPR020846">
    <property type="entry name" value="MFS_dom"/>
</dbReference>
<evidence type="ECO:0000256" key="4">
    <source>
        <dbReference type="ARBA" id="ARBA00022475"/>
    </source>
</evidence>
<dbReference type="PANTHER" id="PTHR43271:SF1">
    <property type="entry name" value="INNER MEMBRANE TRANSPORT PROTEIN YNFM"/>
    <property type="match status" value="1"/>
</dbReference>
<dbReference type="Proteomes" id="UP000220922">
    <property type="component" value="Unassembled WGS sequence"/>
</dbReference>
<feature type="transmembrane region" description="Helical" evidence="8">
    <location>
        <begin position="124"/>
        <end position="143"/>
    </location>
</feature>
<dbReference type="EMBL" id="LYXE01000090">
    <property type="protein sequence ID" value="PDV98891.1"/>
    <property type="molecule type" value="Genomic_DNA"/>
</dbReference>
<dbReference type="CDD" id="cd17324">
    <property type="entry name" value="MFS_NepI_like"/>
    <property type="match status" value="1"/>
</dbReference>
<sequence>MFALYVAATVVFSDMYLTQPILPLLAEEFQVTASTAGLTISAVVVMIALGSTAYGPLSDMIGRKSVMVATCALLSLPTMLGAFATSFEQMLFFRALQGLCIPGLTAVAVAYLGDLVGPVALGKVVGGWVAANVAGGLVGRVASGIITDLAGWREVFVIFALLTMVSALLLAFLLPEDRVRESGGWGQAYRAMFAHINNPQLFSAFMIGGALFFGFIGTFTFLPFYLTGEPFLLSTTMVAFAYVSYLAGVLVSPIAGSLSNRISRRTLITLGLLIAMLGLSLTLIPVLPLIAVSLFILCTGMFTAQAIAPALVNTLAKQAKGGAGALYLVFYYIGGTLGAVVPGLAWQAFGWIGVVATCLAAFGVALIANWRIKI</sequence>
<accession>A0A2H3KLG1</accession>
<evidence type="ECO:0000256" key="8">
    <source>
        <dbReference type="SAM" id="Phobius"/>
    </source>
</evidence>
<dbReference type="GO" id="GO:0005886">
    <property type="term" value="C:plasma membrane"/>
    <property type="evidence" value="ECO:0007669"/>
    <property type="project" value="UniProtKB-SubCell"/>
</dbReference>
<feature type="domain" description="Major facilitator superfamily (MFS) profile" evidence="9">
    <location>
        <begin position="1"/>
        <end position="374"/>
    </location>
</feature>
<feature type="transmembrane region" description="Helical" evidence="8">
    <location>
        <begin position="231"/>
        <end position="255"/>
    </location>
</feature>
<comment type="similarity">
    <text evidence="2">Belongs to the major facilitator superfamily.</text>
</comment>
<evidence type="ECO:0000313" key="10">
    <source>
        <dbReference type="EMBL" id="PDV98891.1"/>
    </source>
</evidence>
<gene>
    <name evidence="10" type="ORF">A9Q02_02700</name>
</gene>
<keyword evidence="6 8" id="KW-1133">Transmembrane helix</keyword>
<feature type="transmembrane region" description="Helical" evidence="8">
    <location>
        <begin position="324"/>
        <end position="345"/>
    </location>
</feature>
<keyword evidence="5 8" id="KW-0812">Transmembrane</keyword>
<reference evidence="10 11" key="1">
    <citation type="submission" date="2016-05" db="EMBL/GenBank/DDBJ databases">
        <authorList>
            <person name="Lavstsen T."/>
            <person name="Jespersen J.S."/>
        </authorList>
    </citation>
    <scope>NUCLEOTIDE SEQUENCE [LARGE SCALE GENOMIC DNA]</scope>
    <source>
        <strain evidence="10 11">B7-9</strain>
    </source>
</reference>
<dbReference type="SUPFAM" id="SSF103473">
    <property type="entry name" value="MFS general substrate transporter"/>
    <property type="match status" value="1"/>
</dbReference>
<keyword evidence="11" id="KW-1185">Reference proteome</keyword>
<dbReference type="Pfam" id="PF07690">
    <property type="entry name" value="MFS_1"/>
    <property type="match status" value="1"/>
</dbReference>
<feature type="transmembrane region" description="Helical" evidence="8">
    <location>
        <begin position="267"/>
        <end position="284"/>
    </location>
</feature>
<proteinExistence type="inferred from homology"/>
<dbReference type="Gene3D" id="1.20.1250.20">
    <property type="entry name" value="MFS general substrate transporter like domains"/>
    <property type="match status" value="1"/>
</dbReference>
<dbReference type="PROSITE" id="PS50850">
    <property type="entry name" value="MFS"/>
    <property type="match status" value="1"/>
</dbReference>
<evidence type="ECO:0000256" key="1">
    <source>
        <dbReference type="ARBA" id="ARBA00004651"/>
    </source>
</evidence>
<evidence type="ECO:0000256" key="7">
    <source>
        <dbReference type="ARBA" id="ARBA00023136"/>
    </source>
</evidence>
<feature type="transmembrane region" description="Helical" evidence="8">
    <location>
        <begin position="290"/>
        <end position="312"/>
    </location>
</feature>
<evidence type="ECO:0000256" key="2">
    <source>
        <dbReference type="ARBA" id="ARBA00008335"/>
    </source>
</evidence>
<comment type="subcellular location">
    <subcellularLocation>
        <location evidence="1">Cell membrane</location>
        <topology evidence="1">Multi-pass membrane protein</topology>
    </subcellularLocation>
</comment>
<keyword evidence="4" id="KW-1003">Cell membrane</keyword>
<comment type="caution">
    <text evidence="10">The sequence shown here is derived from an EMBL/GenBank/DDBJ whole genome shotgun (WGS) entry which is preliminary data.</text>
</comment>
<feature type="transmembrane region" description="Helical" evidence="8">
    <location>
        <begin position="36"/>
        <end position="54"/>
    </location>
</feature>
<feature type="transmembrane region" description="Helical" evidence="8">
    <location>
        <begin position="351"/>
        <end position="370"/>
    </location>
</feature>
<evidence type="ECO:0000256" key="5">
    <source>
        <dbReference type="ARBA" id="ARBA00022692"/>
    </source>
</evidence>
<organism evidence="10 11">
    <name type="scientific">Candidatus Chloroploca asiatica</name>
    <dbReference type="NCBI Taxonomy" id="1506545"/>
    <lineage>
        <taxon>Bacteria</taxon>
        <taxon>Bacillati</taxon>
        <taxon>Chloroflexota</taxon>
        <taxon>Chloroflexia</taxon>
        <taxon>Chloroflexales</taxon>
        <taxon>Chloroflexineae</taxon>
        <taxon>Oscillochloridaceae</taxon>
        <taxon>Candidatus Chloroploca</taxon>
    </lineage>
</organism>
<evidence type="ECO:0000256" key="3">
    <source>
        <dbReference type="ARBA" id="ARBA00022448"/>
    </source>
</evidence>
<evidence type="ECO:0000259" key="9">
    <source>
        <dbReference type="PROSITE" id="PS50850"/>
    </source>
</evidence>
<feature type="transmembrane region" description="Helical" evidence="8">
    <location>
        <begin position="91"/>
        <end position="112"/>
    </location>
</feature>
<evidence type="ECO:0000256" key="6">
    <source>
        <dbReference type="ARBA" id="ARBA00022989"/>
    </source>
</evidence>
<dbReference type="InterPro" id="IPR011701">
    <property type="entry name" value="MFS"/>
</dbReference>
<keyword evidence="7 8" id="KW-0472">Membrane</keyword>
<feature type="transmembrane region" description="Helical" evidence="8">
    <location>
        <begin position="155"/>
        <end position="174"/>
    </location>
</feature>